<keyword evidence="1" id="KW-0812">Transmembrane</keyword>
<evidence type="ECO:0000313" key="3">
    <source>
        <dbReference type="Proteomes" id="UP000606730"/>
    </source>
</evidence>
<comment type="caution">
    <text evidence="2">The sequence shown here is derived from an EMBL/GenBank/DDBJ whole genome shotgun (WGS) entry which is preliminary data.</text>
</comment>
<accession>A0A917EK20</accession>
<keyword evidence="3" id="KW-1185">Reference proteome</keyword>
<dbReference type="InterPro" id="IPR043723">
    <property type="entry name" value="DUF5665"/>
</dbReference>
<protein>
    <submittedName>
        <fullName evidence="2">Uncharacterized protein</fullName>
    </submittedName>
</protein>
<feature type="transmembrane region" description="Helical" evidence="1">
    <location>
        <begin position="45"/>
        <end position="70"/>
    </location>
</feature>
<dbReference type="OrthoDB" id="7859841at2"/>
<sequence>MPDQPDENPDLTQDLRALQEEVQLLNQHRYLRIMNSTPRMLWFSFLRGLATGLGTVVGATFLVSVMLYFLSQIELIPIIGDWAKQIAAEIQGPITPGEE</sequence>
<keyword evidence="1" id="KW-0472">Membrane</keyword>
<proteinExistence type="predicted"/>
<dbReference type="RefSeq" id="WP_095594081.1">
    <property type="nucleotide sequence ID" value="NZ_BMKN01000002.1"/>
</dbReference>
<dbReference type="AlphaFoldDB" id="A0A917EK20"/>
<evidence type="ECO:0000256" key="1">
    <source>
        <dbReference type="SAM" id="Phobius"/>
    </source>
</evidence>
<name>A0A917EK20_9RHOB</name>
<keyword evidence="1" id="KW-1133">Transmembrane helix</keyword>
<dbReference type="EMBL" id="BMKN01000002">
    <property type="protein sequence ID" value="GGE53489.1"/>
    <property type="molecule type" value="Genomic_DNA"/>
</dbReference>
<evidence type="ECO:0000313" key="2">
    <source>
        <dbReference type="EMBL" id="GGE53489.1"/>
    </source>
</evidence>
<gene>
    <name evidence="2" type="ORF">GCM10011517_21510</name>
</gene>
<reference evidence="2" key="1">
    <citation type="journal article" date="2014" name="Int. J. Syst. Evol. Microbiol.">
        <title>Complete genome sequence of Corynebacterium casei LMG S-19264T (=DSM 44701T), isolated from a smear-ripened cheese.</title>
        <authorList>
            <consortium name="US DOE Joint Genome Institute (JGI-PGF)"/>
            <person name="Walter F."/>
            <person name="Albersmeier A."/>
            <person name="Kalinowski J."/>
            <person name="Ruckert C."/>
        </authorList>
    </citation>
    <scope>NUCLEOTIDE SEQUENCE</scope>
    <source>
        <strain evidence="2">CGMCC 1.16012</strain>
    </source>
</reference>
<organism evidence="2 3">
    <name type="scientific">Actibacterium pelagium</name>
    <dbReference type="NCBI Taxonomy" id="2029103"/>
    <lineage>
        <taxon>Bacteria</taxon>
        <taxon>Pseudomonadati</taxon>
        <taxon>Pseudomonadota</taxon>
        <taxon>Alphaproteobacteria</taxon>
        <taxon>Rhodobacterales</taxon>
        <taxon>Roseobacteraceae</taxon>
        <taxon>Actibacterium</taxon>
    </lineage>
</organism>
<dbReference type="Proteomes" id="UP000606730">
    <property type="component" value="Unassembled WGS sequence"/>
</dbReference>
<reference evidence="2" key="2">
    <citation type="submission" date="2020-09" db="EMBL/GenBank/DDBJ databases">
        <authorList>
            <person name="Sun Q."/>
            <person name="Zhou Y."/>
        </authorList>
    </citation>
    <scope>NUCLEOTIDE SEQUENCE</scope>
    <source>
        <strain evidence="2">CGMCC 1.16012</strain>
    </source>
</reference>
<dbReference type="Pfam" id="PF18910">
    <property type="entry name" value="DUF5665"/>
    <property type="match status" value="1"/>
</dbReference>